<dbReference type="Pfam" id="PF13905">
    <property type="entry name" value="Thioredoxin_8"/>
    <property type="match status" value="1"/>
</dbReference>
<evidence type="ECO:0000313" key="10">
    <source>
        <dbReference type="EMBL" id="GFE55619.1"/>
    </source>
</evidence>
<accession>A0A9W5WW71</accession>
<dbReference type="AlphaFoldDB" id="A0A9W5WW71"/>
<feature type="transmembrane region" description="Helical" evidence="7">
    <location>
        <begin position="242"/>
        <end position="271"/>
    </location>
</feature>
<name>A0A9W5WW71_BABOV</name>
<dbReference type="Pfam" id="PF09335">
    <property type="entry name" value="VTT_dom"/>
    <property type="match status" value="1"/>
</dbReference>
<evidence type="ECO:0000256" key="5">
    <source>
        <dbReference type="ARBA" id="ARBA00023136"/>
    </source>
</evidence>
<feature type="domain" description="VTT" evidence="8">
    <location>
        <begin position="225"/>
        <end position="347"/>
    </location>
</feature>
<feature type="transmembrane region" description="Helical" evidence="7">
    <location>
        <begin position="165"/>
        <end position="184"/>
    </location>
</feature>
<evidence type="ECO:0000256" key="2">
    <source>
        <dbReference type="ARBA" id="ARBA00022475"/>
    </source>
</evidence>
<dbReference type="PANTHER" id="PTHR12677">
    <property type="entry name" value="GOLGI APPARATUS MEMBRANE PROTEIN TVP38-RELATED"/>
    <property type="match status" value="1"/>
</dbReference>
<comment type="caution">
    <text evidence="10">The sequence shown here is derived from an EMBL/GenBank/DDBJ whole genome shotgun (WGS) entry which is preliminary data.</text>
</comment>
<gene>
    <name evidence="10" type="ORF">BaOVIS_030230</name>
</gene>
<evidence type="ECO:0000259" key="8">
    <source>
        <dbReference type="Pfam" id="PF09335"/>
    </source>
</evidence>
<feature type="region of interest" description="Disordered" evidence="6">
    <location>
        <begin position="457"/>
        <end position="517"/>
    </location>
</feature>
<evidence type="ECO:0000256" key="3">
    <source>
        <dbReference type="ARBA" id="ARBA00022692"/>
    </source>
</evidence>
<feature type="transmembrane region" description="Helical" evidence="7">
    <location>
        <begin position="205"/>
        <end position="230"/>
    </location>
</feature>
<evidence type="ECO:0000256" key="4">
    <source>
        <dbReference type="ARBA" id="ARBA00022989"/>
    </source>
</evidence>
<reference evidence="10" key="1">
    <citation type="submission" date="2019-12" db="EMBL/GenBank/DDBJ databases">
        <title>Genome sequence of Babesia ovis.</title>
        <authorList>
            <person name="Yamagishi J."/>
            <person name="Sevinc F."/>
            <person name="Xuan X."/>
        </authorList>
    </citation>
    <scope>NUCLEOTIDE SEQUENCE</scope>
    <source>
        <strain evidence="10">Selcuk</strain>
    </source>
</reference>
<dbReference type="InterPro" id="IPR012336">
    <property type="entry name" value="Thioredoxin-like_fold"/>
</dbReference>
<keyword evidence="11" id="KW-1185">Reference proteome</keyword>
<organism evidence="10 11">
    <name type="scientific">Babesia ovis</name>
    <dbReference type="NCBI Taxonomy" id="5869"/>
    <lineage>
        <taxon>Eukaryota</taxon>
        <taxon>Sar</taxon>
        <taxon>Alveolata</taxon>
        <taxon>Apicomplexa</taxon>
        <taxon>Aconoidasida</taxon>
        <taxon>Piroplasmida</taxon>
        <taxon>Babesiidae</taxon>
        <taxon>Babesia</taxon>
    </lineage>
</organism>
<dbReference type="EMBL" id="BLIY01000023">
    <property type="protein sequence ID" value="GFE55619.1"/>
    <property type="molecule type" value="Genomic_DNA"/>
</dbReference>
<feature type="domain" description="Thioredoxin-like fold" evidence="9">
    <location>
        <begin position="36"/>
        <end position="116"/>
    </location>
</feature>
<dbReference type="SUPFAM" id="SSF52833">
    <property type="entry name" value="Thioredoxin-like"/>
    <property type="match status" value="1"/>
</dbReference>
<sequence length="517" mass="57242">MDTDSASERVTPPSLFAEDSLKNQRGESVPLSDLAGKSVGLLFCDGSSPICLSTMPFLIQFYNSVNGNGLMQKIEIVYVSCDDSQEAFQRNVRRMPWLHLDYNDRLLAILRNKYNVIDGATDYDHTTNMGGADVYGREQLDDDVVSSARRPLLSGVGSEAEPNPWIARIIILLWLCMTPLAIIYRKEITDFVRYIAMKGADQGPLLYVYYVLIFIFTVSICISAEIMLVSSGFIFSHLHGQIAGIAIGTGLSFIAYFITMLLCFLVSRYLLKGLVYRYLRHYKYYGALIRATEKEGLQLVTMIRLSPFFPPTIVSYIFGSTNVSVRDYCLATFAAIPSLAFFTYIGSLIEDFSNDTNLFSLFFTVQQGDNTLGVLVLAFVQKNVGSIVLDNHEHDHQRNNTEDNGPELGHSPDELVKGGDSIVFNCGIIGTQYTAVDGDEQGVNGTVETTGVTRANLSQEDGNKTRGTDGHTSNHTTQKKYGEAWRSGGKGRSNNVDDVDDHHTLPAAIFGESTDQK</sequence>
<dbReference type="Gene3D" id="3.40.30.10">
    <property type="entry name" value="Glutaredoxin"/>
    <property type="match status" value="1"/>
</dbReference>
<keyword evidence="3 7" id="KW-0812">Transmembrane</keyword>
<feature type="region of interest" description="Disordered" evidence="6">
    <location>
        <begin position="392"/>
        <end position="411"/>
    </location>
</feature>
<dbReference type="PANTHER" id="PTHR12677:SF59">
    <property type="entry name" value="GOLGI APPARATUS MEMBRANE PROTEIN TVP38-RELATED"/>
    <property type="match status" value="1"/>
</dbReference>
<dbReference type="InterPro" id="IPR015414">
    <property type="entry name" value="TMEM64"/>
</dbReference>
<feature type="compositionally biased region" description="Basic and acidic residues" evidence="6">
    <location>
        <begin position="392"/>
        <end position="401"/>
    </location>
</feature>
<protein>
    <submittedName>
        <fullName evidence="10">SNARE associated Golgi protein</fullName>
    </submittedName>
</protein>
<dbReference type="InterPro" id="IPR036249">
    <property type="entry name" value="Thioredoxin-like_sf"/>
</dbReference>
<keyword evidence="2" id="KW-1003">Cell membrane</keyword>
<evidence type="ECO:0000259" key="9">
    <source>
        <dbReference type="Pfam" id="PF13905"/>
    </source>
</evidence>
<dbReference type="Proteomes" id="UP001057455">
    <property type="component" value="Unassembled WGS sequence"/>
</dbReference>
<evidence type="ECO:0000256" key="1">
    <source>
        <dbReference type="ARBA" id="ARBA00004651"/>
    </source>
</evidence>
<evidence type="ECO:0000256" key="7">
    <source>
        <dbReference type="SAM" id="Phobius"/>
    </source>
</evidence>
<keyword evidence="4 7" id="KW-1133">Transmembrane helix</keyword>
<proteinExistence type="predicted"/>
<evidence type="ECO:0000256" key="6">
    <source>
        <dbReference type="SAM" id="MobiDB-lite"/>
    </source>
</evidence>
<keyword evidence="5 7" id="KW-0472">Membrane</keyword>
<dbReference type="OrthoDB" id="166803at2759"/>
<evidence type="ECO:0000313" key="11">
    <source>
        <dbReference type="Proteomes" id="UP001057455"/>
    </source>
</evidence>
<dbReference type="GO" id="GO:0005886">
    <property type="term" value="C:plasma membrane"/>
    <property type="evidence" value="ECO:0007669"/>
    <property type="project" value="UniProtKB-SubCell"/>
</dbReference>
<dbReference type="InterPro" id="IPR032816">
    <property type="entry name" value="VTT_dom"/>
</dbReference>
<comment type="subcellular location">
    <subcellularLocation>
        <location evidence="1">Cell membrane</location>
        <topology evidence="1">Multi-pass membrane protein</topology>
    </subcellularLocation>
</comment>